<evidence type="ECO:0000313" key="3">
    <source>
        <dbReference type="Proteomes" id="UP000760480"/>
    </source>
</evidence>
<dbReference type="PANTHER" id="PTHR40940:SF1">
    <property type="entry name" value="PROTEIN BATD"/>
    <property type="match status" value="1"/>
</dbReference>
<accession>A0ABX1TGJ2</accession>
<proteinExistence type="predicted"/>
<reference evidence="2 3" key="1">
    <citation type="submission" date="2019-03" db="EMBL/GenBank/DDBJ databases">
        <title>Metabolic reconstructions from genomes of highly enriched 'Candidatus Accumulibacter' and 'Candidatus Competibacter' bioreactor populations.</title>
        <authorList>
            <person name="Annavajhala M.K."/>
            <person name="Welles L."/>
            <person name="Abbas B."/>
            <person name="Sorokin D."/>
            <person name="Park H."/>
            <person name="Van Loosdrecht M."/>
            <person name="Chandran K."/>
        </authorList>
    </citation>
    <scope>NUCLEOTIDE SEQUENCE [LARGE SCALE GENOMIC DNA]</scope>
    <source>
        <strain evidence="2 3">SBR_G</strain>
    </source>
</reference>
<sequence>MMAGAAFTRTITFTAPDVPGMVFPPFPAGQIDGLGIYTKRQLLDQTDGGSLRGERRDVVTYVCKRAGEFTIPATQYTWFDLETQQLRTTELPGQTLKVAVNPALATASGTDSASVVAASRSISWWMLTGLAVAALLLLLVGKSARFRHVLADLFTPFRPLHLQPLNPTERSQQQK</sequence>
<dbReference type="PANTHER" id="PTHR40940">
    <property type="entry name" value="PROTEIN BATD-RELATED"/>
    <property type="match status" value="1"/>
</dbReference>
<dbReference type="InterPro" id="IPR025738">
    <property type="entry name" value="BatD"/>
</dbReference>
<evidence type="ECO:0008006" key="4">
    <source>
        <dbReference type="Google" id="ProtNLM"/>
    </source>
</evidence>
<dbReference type="Proteomes" id="UP000760480">
    <property type="component" value="Unassembled WGS sequence"/>
</dbReference>
<name>A0ABX1TGJ2_9GAMM</name>
<evidence type="ECO:0000313" key="2">
    <source>
        <dbReference type="EMBL" id="NMQ17881.1"/>
    </source>
</evidence>
<keyword evidence="3" id="KW-1185">Reference proteome</keyword>
<keyword evidence="1" id="KW-1133">Transmembrane helix</keyword>
<comment type="caution">
    <text evidence="2">The sequence shown here is derived from an EMBL/GenBank/DDBJ whole genome shotgun (WGS) entry which is preliminary data.</text>
</comment>
<keyword evidence="1" id="KW-0472">Membrane</keyword>
<evidence type="ECO:0000256" key="1">
    <source>
        <dbReference type="SAM" id="Phobius"/>
    </source>
</evidence>
<protein>
    <recommendedName>
        <fullName evidence="4">Ig-like domain-containing protein</fullName>
    </recommendedName>
</protein>
<organism evidence="2 3">
    <name type="scientific">Candidatus Competibacter phosphatis</name>
    <dbReference type="NCBI Taxonomy" id="221280"/>
    <lineage>
        <taxon>Bacteria</taxon>
        <taxon>Pseudomonadati</taxon>
        <taxon>Pseudomonadota</taxon>
        <taxon>Gammaproteobacteria</taxon>
        <taxon>Candidatus Competibacteraceae</taxon>
        <taxon>Candidatus Competibacter</taxon>
    </lineage>
</organism>
<gene>
    <name evidence="2" type="ORF">E4P82_00880</name>
</gene>
<feature type="transmembrane region" description="Helical" evidence="1">
    <location>
        <begin position="122"/>
        <end position="140"/>
    </location>
</feature>
<keyword evidence="1" id="KW-0812">Transmembrane</keyword>
<dbReference type="EMBL" id="SPMZ01000003">
    <property type="protein sequence ID" value="NMQ17881.1"/>
    <property type="molecule type" value="Genomic_DNA"/>
</dbReference>